<dbReference type="PANTHER" id="PTHR37981:SF1">
    <property type="entry name" value="SGNH HYDROLASE-TYPE ESTERASE DOMAIN-CONTAINING PROTEIN"/>
    <property type="match status" value="1"/>
</dbReference>
<keyword evidence="4" id="KW-1185">Reference proteome</keyword>
<name>U3P6K7_LEIXC</name>
<dbReference type="RefSeq" id="WP_021754868.1">
    <property type="nucleotide sequence ID" value="NC_022438.1"/>
</dbReference>
<dbReference type="Pfam" id="PF13472">
    <property type="entry name" value="Lipase_GDSL_2"/>
    <property type="match status" value="1"/>
</dbReference>
<evidence type="ECO:0000313" key="3">
    <source>
        <dbReference type="EMBL" id="AGW41416.1"/>
    </source>
</evidence>
<evidence type="ECO:0000259" key="2">
    <source>
        <dbReference type="Pfam" id="PF13472"/>
    </source>
</evidence>
<protein>
    <recommendedName>
        <fullName evidence="2">SGNH hydrolase-type esterase domain-containing protein</fullName>
    </recommendedName>
</protein>
<dbReference type="KEGG" id="lxy:O159_13440"/>
<dbReference type="eggNOG" id="COG2755">
    <property type="taxonomic scope" value="Bacteria"/>
</dbReference>
<dbReference type="InterPro" id="IPR036514">
    <property type="entry name" value="SGNH_hydro_sf"/>
</dbReference>
<accession>U3P6K7</accession>
<feature type="domain" description="SGNH hydrolase-type esterase" evidence="2">
    <location>
        <begin position="13"/>
        <end position="175"/>
    </location>
</feature>
<feature type="disulfide bond" evidence="1">
    <location>
        <begin position="49"/>
        <end position="65"/>
    </location>
</feature>
<dbReference type="PANTHER" id="PTHR37981">
    <property type="entry name" value="LIPASE 2"/>
    <property type="match status" value="1"/>
</dbReference>
<dbReference type="PATRIC" id="fig|1389489.3.peg.1290"/>
<dbReference type="HOGENOM" id="CLU_038449_0_0_11"/>
<keyword evidence="1" id="KW-1015">Disulfide bond</keyword>
<proteinExistence type="predicted"/>
<gene>
    <name evidence="3" type="ORF">O159_13440</name>
</gene>
<reference evidence="3 4" key="1">
    <citation type="journal article" date="2013" name="Genome Announc.">
        <title>Complete Genome Sequence of Leifsonia xyli subsp. cynodontis Strain DSM46306, a Gram-Positive Bacterial Pathogen of Grasses.</title>
        <authorList>
            <person name="Monteiro-Vitorello C.B."/>
            <person name="Zerillo M.M."/>
            <person name="Van Sluys M.A."/>
            <person name="Camargo L.E."/>
            <person name="Kitajima J.P."/>
        </authorList>
    </citation>
    <scope>NUCLEOTIDE SEQUENCE [LARGE SCALE GENOMIC DNA]</scope>
    <source>
        <strain evidence="3 4">DSM 46306</strain>
    </source>
</reference>
<dbReference type="EMBL" id="CP006734">
    <property type="protein sequence ID" value="AGW41416.1"/>
    <property type="molecule type" value="Genomic_DNA"/>
</dbReference>
<organism evidence="3 4">
    <name type="scientific">Leifsonia xyli subsp. cynodontis DSM 46306</name>
    <dbReference type="NCBI Taxonomy" id="1389489"/>
    <lineage>
        <taxon>Bacteria</taxon>
        <taxon>Bacillati</taxon>
        <taxon>Actinomycetota</taxon>
        <taxon>Actinomycetes</taxon>
        <taxon>Micrococcales</taxon>
        <taxon>Microbacteriaceae</taxon>
        <taxon>Leifsonia</taxon>
    </lineage>
</organism>
<dbReference type="Proteomes" id="UP000016743">
    <property type="component" value="Chromosome"/>
</dbReference>
<sequence length="200" mass="21317">MIVGQVVEASDGTKTRLAPQIDALNSSTDVVLVSAGGNDLGFAAILFKCLALAAQGPVPSGSATCSQDFVKDGSDQLASQLTETVKPALDALYEQISERAPHAKKFAFTYPHLLPDPATTPKEGCFRFTTKDGSVVVPFTDVDVAYLHQIQEQLNALIRDESVKYGFTVADASARSEARTACSIAATLGERIRRSGRDRP</sequence>
<dbReference type="CDD" id="cd01823">
    <property type="entry name" value="SEST_like"/>
    <property type="match status" value="1"/>
</dbReference>
<dbReference type="GO" id="GO:0016788">
    <property type="term" value="F:hydrolase activity, acting on ester bonds"/>
    <property type="evidence" value="ECO:0007669"/>
    <property type="project" value="InterPro"/>
</dbReference>
<dbReference type="InterPro" id="IPR037460">
    <property type="entry name" value="SEST-like"/>
</dbReference>
<evidence type="ECO:0000313" key="4">
    <source>
        <dbReference type="Proteomes" id="UP000016743"/>
    </source>
</evidence>
<dbReference type="Gene3D" id="3.40.50.1110">
    <property type="entry name" value="SGNH hydrolase"/>
    <property type="match status" value="1"/>
</dbReference>
<dbReference type="InterPro" id="IPR013830">
    <property type="entry name" value="SGNH_hydro"/>
</dbReference>
<dbReference type="GO" id="GO:0006629">
    <property type="term" value="P:lipid metabolic process"/>
    <property type="evidence" value="ECO:0007669"/>
    <property type="project" value="TreeGrafter"/>
</dbReference>
<evidence type="ECO:0000256" key="1">
    <source>
        <dbReference type="PIRSR" id="PIRSR637460-2"/>
    </source>
</evidence>
<dbReference type="AlphaFoldDB" id="U3P6K7"/>
<dbReference type="SUPFAM" id="SSF52266">
    <property type="entry name" value="SGNH hydrolase"/>
    <property type="match status" value="1"/>
</dbReference>
<dbReference type="STRING" id="1389489.O159_13440"/>